<gene>
    <name evidence="1" type="ORF">AMELA_G00081690</name>
</gene>
<keyword evidence="2" id="KW-1185">Reference proteome</keyword>
<comment type="caution">
    <text evidence="1">The sequence shown here is derived from an EMBL/GenBank/DDBJ whole genome shotgun (WGS) entry which is preliminary data.</text>
</comment>
<evidence type="ECO:0000313" key="2">
    <source>
        <dbReference type="Proteomes" id="UP000593565"/>
    </source>
</evidence>
<reference evidence="1 2" key="1">
    <citation type="submission" date="2020-02" db="EMBL/GenBank/DDBJ databases">
        <title>A chromosome-scale genome assembly of the black bullhead catfish (Ameiurus melas).</title>
        <authorList>
            <person name="Wen M."/>
            <person name="Zham M."/>
            <person name="Cabau C."/>
            <person name="Klopp C."/>
            <person name="Donnadieu C."/>
            <person name="Roques C."/>
            <person name="Bouchez O."/>
            <person name="Lampietro C."/>
            <person name="Jouanno E."/>
            <person name="Herpin A."/>
            <person name="Louis A."/>
            <person name="Berthelot C."/>
            <person name="Parey E."/>
            <person name="Roest-Crollius H."/>
            <person name="Braasch I."/>
            <person name="Postlethwait J."/>
            <person name="Robinson-Rechavi M."/>
            <person name="Echchiki A."/>
            <person name="Begum T."/>
            <person name="Montfort J."/>
            <person name="Schartl M."/>
            <person name="Bobe J."/>
            <person name="Guiguen Y."/>
        </authorList>
    </citation>
    <scope>NUCLEOTIDE SEQUENCE [LARGE SCALE GENOMIC DNA]</scope>
    <source>
        <strain evidence="1">M_S1</strain>
        <tissue evidence="1">Blood</tissue>
    </source>
</reference>
<sequence length="166" mass="18950">MDWHPVQGVPHLVPDAPRNRLQVPSDPEDVVDVQLAYESLIRFLRSPSNQESFITKLFEARLHHYNFLDVFYELLLFGYFTNDSAPECEGGFLESLFGSISMGDVDVWEAAAELYFTVLIDQLTVLCEVLFSQPLVLYCDPAALASVVLRLLWQHVPLMMDTLEKL</sequence>
<evidence type="ECO:0000313" key="1">
    <source>
        <dbReference type="EMBL" id="KAF4088419.1"/>
    </source>
</evidence>
<name>A0A7J6B1Z4_AMEME</name>
<organism evidence="1 2">
    <name type="scientific">Ameiurus melas</name>
    <name type="common">Black bullhead</name>
    <name type="synonym">Silurus melas</name>
    <dbReference type="NCBI Taxonomy" id="219545"/>
    <lineage>
        <taxon>Eukaryota</taxon>
        <taxon>Metazoa</taxon>
        <taxon>Chordata</taxon>
        <taxon>Craniata</taxon>
        <taxon>Vertebrata</taxon>
        <taxon>Euteleostomi</taxon>
        <taxon>Actinopterygii</taxon>
        <taxon>Neopterygii</taxon>
        <taxon>Teleostei</taxon>
        <taxon>Ostariophysi</taxon>
        <taxon>Siluriformes</taxon>
        <taxon>Ictaluridae</taxon>
        <taxon>Ameiurus</taxon>
    </lineage>
</organism>
<dbReference type="Proteomes" id="UP000593565">
    <property type="component" value="Unassembled WGS sequence"/>
</dbReference>
<dbReference type="EMBL" id="JAAGNN010000006">
    <property type="protein sequence ID" value="KAF4088419.1"/>
    <property type="molecule type" value="Genomic_DNA"/>
</dbReference>
<proteinExistence type="predicted"/>
<dbReference type="AlphaFoldDB" id="A0A7J6B1Z4"/>
<protein>
    <submittedName>
        <fullName evidence="1">Uncharacterized protein</fullName>
    </submittedName>
</protein>
<accession>A0A7J6B1Z4</accession>